<dbReference type="InterPro" id="IPR008889">
    <property type="entry name" value="VQ"/>
</dbReference>
<feature type="domain" description="VQ" evidence="2">
    <location>
        <begin position="49"/>
        <end position="73"/>
    </location>
</feature>
<feature type="region of interest" description="Disordered" evidence="1">
    <location>
        <begin position="66"/>
        <end position="98"/>
    </location>
</feature>
<evidence type="ECO:0000313" key="4">
    <source>
        <dbReference type="Proteomes" id="UP000734854"/>
    </source>
</evidence>
<comment type="caution">
    <text evidence="3">The sequence shown here is derived from an EMBL/GenBank/DDBJ whole genome shotgun (WGS) entry which is preliminary data.</text>
</comment>
<feature type="region of interest" description="Disordered" evidence="1">
    <location>
        <begin position="1"/>
        <end position="40"/>
    </location>
</feature>
<name>A0A8J5IEE0_ZINOF</name>
<gene>
    <name evidence="3" type="ORF">ZIOFF_004112</name>
</gene>
<reference evidence="3 4" key="1">
    <citation type="submission" date="2020-08" db="EMBL/GenBank/DDBJ databases">
        <title>Plant Genome Project.</title>
        <authorList>
            <person name="Zhang R.-G."/>
        </authorList>
    </citation>
    <scope>NUCLEOTIDE SEQUENCE [LARGE SCALE GENOMIC DNA]</scope>
    <source>
        <tissue evidence="3">Rhizome</tissue>
    </source>
</reference>
<dbReference type="PANTHER" id="PTHR33143:SF9">
    <property type="entry name" value="VQ DOMAIN-CONTAINING PROTEIN"/>
    <property type="match status" value="1"/>
</dbReference>
<evidence type="ECO:0000256" key="1">
    <source>
        <dbReference type="SAM" id="MobiDB-lite"/>
    </source>
</evidence>
<dbReference type="PANTHER" id="PTHR33143">
    <property type="entry name" value="F16F4.1 PROTEIN-RELATED"/>
    <property type="match status" value="1"/>
</dbReference>
<sequence length="184" mass="19514">MPSSRRELQGPRPPPLTVNKASGRGKKPATGGTGSCSGRDPVVIVYVDSPKVIHTRPQDFMSLVQRLTGKSSSSSSSSHVTHCGSNRSGHGKRSSSPAMIEVDGERGEGVGGDSLLLTLGSSPIFYDCDEISQGRDRARILISGRSGLVTPVRYANVLGFLKSKPLPHCGVLLRQYALGGDDHY</sequence>
<dbReference type="EMBL" id="JACMSC010000001">
    <property type="protein sequence ID" value="KAG6538960.1"/>
    <property type="molecule type" value="Genomic_DNA"/>
</dbReference>
<dbReference type="InterPro" id="IPR039607">
    <property type="entry name" value="VQ_8/17/18/20/21/25"/>
</dbReference>
<dbReference type="GO" id="GO:0005634">
    <property type="term" value="C:nucleus"/>
    <property type="evidence" value="ECO:0007669"/>
    <property type="project" value="TreeGrafter"/>
</dbReference>
<proteinExistence type="predicted"/>
<dbReference type="AlphaFoldDB" id="A0A8J5IEE0"/>
<dbReference type="Proteomes" id="UP000734854">
    <property type="component" value="Unassembled WGS sequence"/>
</dbReference>
<accession>A0A8J5IEE0</accession>
<protein>
    <recommendedName>
        <fullName evidence="2">VQ domain-containing protein</fullName>
    </recommendedName>
</protein>
<organism evidence="3 4">
    <name type="scientific">Zingiber officinale</name>
    <name type="common">Ginger</name>
    <name type="synonym">Amomum zingiber</name>
    <dbReference type="NCBI Taxonomy" id="94328"/>
    <lineage>
        <taxon>Eukaryota</taxon>
        <taxon>Viridiplantae</taxon>
        <taxon>Streptophyta</taxon>
        <taxon>Embryophyta</taxon>
        <taxon>Tracheophyta</taxon>
        <taxon>Spermatophyta</taxon>
        <taxon>Magnoliopsida</taxon>
        <taxon>Liliopsida</taxon>
        <taxon>Zingiberales</taxon>
        <taxon>Zingiberaceae</taxon>
        <taxon>Zingiber</taxon>
    </lineage>
</organism>
<keyword evidence="4" id="KW-1185">Reference proteome</keyword>
<evidence type="ECO:0000259" key="2">
    <source>
        <dbReference type="Pfam" id="PF05678"/>
    </source>
</evidence>
<dbReference type="Pfam" id="PF05678">
    <property type="entry name" value="VQ"/>
    <property type="match status" value="1"/>
</dbReference>
<feature type="compositionally biased region" description="Polar residues" evidence="1">
    <location>
        <begin position="79"/>
        <end position="88"/>
    </location>
</feature>
<evidence type="ECO:0000313" key="3">
    <source>
        <dbReference type="EMBL" id="KAG6538960.1"/>
    </source>
</evidence>